<feature type="domain" description="CobQ/CobB/MinD/ParA nucleotide binding" evidence="1">
    <location>
        <begin position="8"/>
        <end position="45"/>
    </location>
</feature>
<dbReference type="AlphaFoldDB" id="A0A3E4JRK0"/>
<sequence length="65" mass="7154">MKKEPSFITFASRKGGAGKTAFTVPTAGILHNCRKYNVAVVDCDPPRYSIGSAEKRKKHPMTNLM</sequence>
<dbReference type="SUPFAM" id="SSF52540">
    <property type="entry name" value="P-loop containing nucleoside triphosphate hydrolases"/>
    <property type="match status" value="1"/>
</dbReference>
<proteinExistence type="predicted"/>
<dbReference type="InterPro" id="IPR027417">
    <property type="entry name" value="P-loop_NTPase"/>
</dbReference>
<evidence type="ECO:0000313" key="3">
    <source>
        <dbReference type="Proteomes" id="UP000260640"/>
    </source>
</evidence>
<dbReference type="RefSeq" id="WP_117699701.1">
    <property type="nucleotide sequence ID" value="NZ_QSPP01000013.1"/>
</dbReference>
<gene>
    <name evidence="2" type="ORF">DXD46_06565</name>
</gene>
<evidence type="ECO:0000313" key="2">
    <source>
        <dbReference type="EMBL" id="RGJ89571.1"/>
    </source>
</evidence>
<reference evidence="2 3" key="1">
    <citation type="submission" date="2018-08" db="EMBL/GenBank/DDBJ databases">
        <title>A genome reference for cultivated species of the human gut microbiota.</title>
        <authorList>
            <person name="Zou Y."/>
            <person name="Xue W."/>
            <person name="Luo G."/>
        </authorList>
    </citation>
    <scope>NUCLEOTIDE SEQUENCE [LARGE SCALE GENOMIC DNA]</scope>
    <source>
        <strain evidence="2 3">TM05-16</strain>
    </source>
</reference>
<dbReference type="EMBL" id="QSPP01000013">
    <property type="protein sequence ID" value="RGJ89571.1"/>
    <property type="molecule type" value="Genomic_DNA"/>
</dbReference>
<dbReference type="Proteomes" id="UP000260640">
    <property type="component" value="Unassembled WGS sequence"/>
</dbReference>
<organism evidence="2 3">
    <name type="scientific">Phocaeicola vulgatus</name>
    <name type="common">Bacteroides vulgatus</name>
    <dbReference type="NCBI Taxonomy" id="821"/>
    <lineage>
        <taxon>Bacteria</taxon>
        <taxon>Pseudomonadati</taxon>
        <taxon>Bacteroidota</taxon>
        <taxon>Bacteroidia</taxon>
        <taxon>Bacteroidales</taxon>
        <taxon>Bacteroidaceae</taxon>
        <taxon>Phocaeicola</taxon>
    </lineage>
</organism>
<dbReference type="Gene3D" id="3.40.50.300">
    <property type="entry name" value="P-loop containing nucleotide triphosphate hydrolases"/>
    <property type="match status" value="1"/>
</dbReference>
<dbReference type="InterPro" id="IPR002586">
    <property type="entry name" value="CobQ/CobB/MinD/ParA_Nub-bd_dom"/>
</dbReference>
<protein>
    <submittedName>
        <fullName evidence="2">ParA family protein</fullName>
    </submittedName>
</protein>
<accession>A0A3E4JRK0</accession>
<comment type="caution">
    <text evidence="2">The sequence shown here is derived from an EMBL/GenBank/DDBJ whole genome shotgun (WGS) entry which is preliminary data.</text>
</comment>
<evidence type="ECO:0000259" key="1">
    <source>
        <dbReference type="Pfam" id="PF01656"/>
    </source>
</evidence>
<dbReference type="Pfam" id="PF01656">
    <property type="entry name" value="CbiA"/>
    <property type="match status" value="1"/>
</dbReference>
<name>A0A3E4JRK0_PHOVU</name>